<evidence type="ECO:0000256" key="3">
    <source>
        <dbReference type="ARBA" id="ARBA00022475"/>
    </source>
</evidence>
<evidence type="ECO:0000256" key="2">
    <source>
        <dbReference type="ARBA" id="ARBA00022448"/>
    </source>
</evidence>
<accession>A0A5Q6RRG8</accession>
<feature type="transmembrane region" description="Helical" evidence="7">
    <location>
        <begin position="243"/>
        <end position="265"/>
    </location>
</feature>
<dbReference type="OrthoDB" id="5242186at2"/>
<keyword evidence="6 7" id="KW-0472">Membrane</keyword>
<evidence type="ECO:0000313" key="9">
    <source>
        <dbReference type="EMBL" id="KAA1420594.1"/>
    </source>
</evidence>
<dbReference type="EMBL" id="VDFQ02000005">
    <property type="protein sequence ID" value="KAA1420594.1"/>
    <property type="molecule type" value="Genomic_DNA"/>
</dbReference>
<evidence type="ECO:0000259" key="8">
    <source>
        <dbReference type="Pfam" id="PF02687"/>
    </source>
</evidence>
<evidence type="ECO:0000256" key="7">
    <source>
        <dbReference type="SAM" id="Phobius"/>
    </source>
</evidence>
<protein>
    <submittedName>
        <fullName evidence="9">ABC transporter permease</fullName>
    </submittedName>
</protein>
<dbReference type="AlphaFoldDB" id="A0A5Q6RRG8"/>
<keyword evidence="2" id="KW-0813">Transport</keyword>
<feature type="transmembrane region" description="Helical" evidence="7">
    <location>
        <begin position="327"/>
        <end position="346"/>
    </location>
</feature>
<keyword evidence="3" id="KW-1003">Cell membrane</keyword>
<keyword evidence="5 7" id="KW-1133">Transmembrane helix</keyword>
<dbReference type="PANTHER" id="PTHR43738:SF1">
    <property type="entry name" value="HEMIN TRANSPORT SYSTEM PERMEASE PROTEIN HRTB-RELATED"/>
    <property type="match status" value="1"/>
</dbReference>
<feature type="transmembrane region" description="Helical" evidence="7">
    <location>
        <begin position="289"/>
        <end position="315"/>
    </location>
</feature>
<dbReference type="GO" id="GO:0005886">
    <property type="term" value="C:plasma membrane"/>
    <property type="evidence" value="ECO:0007669"/>
    <property type="project" value="UniProtKB-SubCell"/>
</dbReference>
<evidence type="ECO:0000256" key="6">
    <source>
        <dbReference type="ARBA" id="ARBA00023136"/>
    </source>
</evidence>
<name>A0A5Q6RRG8_9ACTN</name>
<feature type="domain" description="ABC3 transporter permease C-terminal" evidence="8">
    <location>
        <begin position="246"/>
        <end position="354"/>
    </location>
</feature>
<dbReference type="Proteomes" id="UP000307768">
    <property type="component" value="Unassembled WGS sequence"/>
</dbReference>
<sequence>MSGARAEDRLEAPPIEGVTVFLALRELRSARGRFTLMAAVIALLSLLVVILSGLTAGLAAQSVGALDRLPSYRVALSAAPGQDGFATSTVTTRDVDDLARTPGVLEADAWGVTTDRIDEDAVAVLGAEPGSALAPHTLAPETLVADRSLGLEVGESVPIGGSTLRVAATVDGDLLNHLPAVWVPLDVWQSLPGSGGKDATAVALATDDTFDPAEAPDGLEILTRTDARAAVGSYAAENGSLTLIRGLLLAVSALVVGAFFTVWTIQRTADLAVLKAIGARTTYLLRDALAQAAIVLVVGAGTGALVGAAAGLAVSSKVPFVVDASTTLGPLLLLVVLGLAGAAAALRRVVNVDPLTALGGSR</sequence>
<reference evidence="9 10" key="1">
    <citation type="submission" date="2019-09" db="EMBL/GenBank/DDBJ databases">
        <title>Mumia zhuanghuii sp. nov. isolated from the intestinal contents of plateau pika (Ochotona curzoniae) in the Qinghai-Tibet plateau of China.</title>
        <authorList>
            <person name="Tian Z."/>
        </authorList>
    </citation>
    <scope>NUCLEOTIDE SEQUENCE [LARGE SCALE GENOMIC DNA]</scope>
    <source>
        <strain evidence="10">350</strain>
    </source>
</reference>
<comment type="caution">
    <text evidence="9">The sequence shown here is derived from an EMBL/GenBank/DDBJ whole genome shotgun (WGS) entry which is preliminary data.</text>
</comment>
<dbReference type="InterPro" id="IPR051125">
    <property type="entry name" value="ABC-4/HrtB_transporter"/>
</dbReference>
<feature type="transmembrane region" description="Helical" evidence="7">
    <location>
        <begin position="34"/>
        <end position="60"/>
    </location>
</feature>
<dbReference type="Pfam" id="PF02687">
    <property type="entry name" value="FtsX"/>
    <property type="match status" value="1"/>
</dbReference>
<comment type="subcellular location">
    <subcellularLocation>
        <location evidence="1">Cell membrane</location>
        <topology evidence="1">Multi-pass membrane protein</topology>
    </subcellularLocation>
</comment>
<organism evidence="9 10">
    <name type="scientific">Mumia zhuanghuii</name>
    <dbReference type="NCBI Taxonomy" id="2585211"/>
    <lineage>
        <taxon>Bacteria</taxon>
        <taxon>Bacillati</taxon>
        <taxon>Actinomycetota</taxon>
        <taxon>Actinomycetes</taxon>
        <taxon>Propionibacteriales</taxon>
        <taxon>Nocardioidaceae</taxon>
        <taxon>Mumia</taxon>
    </lineage>
</organism>
<evidence type="ECO:0000256" key="1">
    <source>
        <dbReference type="ARBA" id="ARBA00004651"/>
    </source>
</evidence>
<evidence type="ECO:0000256" key="4">
    <source>
        <dbReference type="ARBA" id="ARBA00022692"/>
    </source>
</evidence>
<proteinExistence type="predicted"/>
<dbReference type="PANTHER" id="PTHR43738">
    <property type="entry name" value="ABC TRANSPORTER, MEMBRANE PROTEIN"/>
    <property type="match status" value="1"/>
</dbReference>
<gene>
    <name evidence="9" type="ORF">FE697_016730</name>
</gene>
<evidence type="ECO:0000313" key="10">
    <source>
        <dbReference type="Proteomes" id="UP000307768"/>
    </source>
</evidence>
<dbReference type="InterPro" id="IPR003838">
    <property type="entry name" value="ABC3_permease_C"/>
</dbReference>
<evidence type="ECO:0000256" key="5">
    <source>
        <dbReference type="ARBA" id="ARBA00022989"/>
    </source>
</evidence>
<keyword evidence="4 7" id="KW-0812">Transmembrane</keyword>